<proteinExistence type="predicted"/>
<dbReference type="AlphaFoldDB" id="A0A426X774"/>
<sequence>MSFAVECSWNEASGKRVGTVQEPSDIRDVSLKLPRSLVGAFDDVNDGFCISLVPHISQPKGSGMFQSSQTRASATAKLCALHGWQPAARVALEDEVIIRSIPVGRSGAMKVSFRCTI</sequence>
<comment type="caution">
    <text evidence="1">The sequence shown here is derived from an EMBL/GenBank/DDBJ whole genome shotgun (WGS) entry which is preliminary data.</text>
</comment>
<reference evidence="1 2" key="1">
    <citation type="journal article" date="2014" name="Agronomy (Basel)">
        <title>A Draft Genome Sequence for Ensete ventricosum, the Drought-Tolerant Tree Against Hunger.</title>
        <authorList>
            <person name="Harrison J."/>
            <person name="Moore K.A."/>
            <person name="Paszkiewicz K."/>
            <person name="Jones T."/>
            <person name="Grant M."/>
            <person name="Ambacheew D."/>
            <person name="Muzemil S."/>
            <person name="Studholme D.J."/>
        </authorList>
    </citation>
    <scope>NUCLEOTIDE SEQUENCE [LARGE SCALE GENOMIC DNA]</scope>
</reference>
<gene>
    <name evidence="1" type="ORF">B296_00042159</name>
</gene>
<evidence type="ECO:0000313" key="1">
    <source>
        <dbReference type="EMBL" id="RRT35319.1"/>
    </source>
</evidence>
<dbReference type="EMBL" id="AMZH03025220">
    <property type="protein sequence ID" value="RRT35319.1"/>
    <property type="molecule type" value="Genomic_DNA"/>
</dbReference>
<evidence type="ECO:0000313" key="2">
    <source>
        <dbReference type="Proteomes" id="UP000287651"/>
    </source>
</evidence>
<protein>
    <submittedName>
        <fullName evidence="1">Uncharacterized protein</fullName>
    </submittedName>
</protein>
<dbReference type="Proteomes" id="UP000287651">
    <property type="component" value="Unassembled WGS sequence"/>
</dbReference>
<name>A0A426X774_ENSVE</name>
<organism evidence="1 2">
    <name type="scientific">Ensete ventricosum</name>
    <name type="common">Abyssinian banana</name>
    <name type="synonym">Musa ensete</name>
    <dbReference type="NCBI Taxonomy" id="4639"/>
    <lineage>
        <taxon>Eukaryota</taxon>
        <taxon>Viridiplantae</taxon>
        <taxon>Streptophyta</taxon>
        <taxon>Embryophyta</taxon>
        <taxon>Tracheophyta</taxon>
        <taxon>Spermatophyta</taxon>
        <taxon>Magnoliopsida</taxon>
        <taxon>Liliopsida</taxon>
        <taxon>Zingiberales</taxon>
        <taxon>Musaceae</taxon>
        <taxon>Ensete</taxon>
    </lineage>
</organism>
<accession>A0A426X774</accession>